<comment type="caution">
    <text evidence="2">The sequence shown here is derived from an EMBL/GenBank/DDBJ whole genome shotgun (WGS) entry which is preliminary data.</text>
</comment>
<evidence type="ECO:0000259" key="1">
    <source>
        <dbReference type="Pfam" id="PF01551"/>
    </source>
</evidence>
<dbReference type="InterPro" id="IPR011055">
    <property type="entry name" value="Dup_hybrid_motif"/>
</dbReference>
<dbReference type="GO" id="GO:0004222">
    <property type="term" value="F:metalloendopeptidase activity"/>
    <property type="evidence" value="ECO:0007669"/>
    <property type="project" value="TreeGrafter"/>
</dbReference>
<reference evidence="2 3" key="1">
    <citation type="submission" date="2020-08" db="EMBL/GenBank/DDBJ databases">
        <title>Genomic Encyclopedia of Type Strains, Phase IV (KMG-IV): sequencing the most valuable type-strain genomes for metagenomic binning, comparative biology and taxonomic classification.</title>
        <authorList>
            <person name="Goeker M."/>
        </authorList>
    </citation>
    <scope>NUCLEOTIDE SEQUENCE [LARGE SCALE GENOMIC DNA]</scope>
    <source>
        <strain evidence="2 3">DSM 29781</strain>
    </source>
</reference>
<evidence type="ECO:0000313" key="2">
    <source>
        <dbReference type="EMBL" id="MBB5270857.1"/>
    </source>
</evidence>
<gene>
    <name evidence="2" type="ORF">HNQ70_000861</name>
</gene>
<dbReference type="RefSeq" id="WP_183964612.1">
    <property type="nucleotide sequence ID" value="NZ_BAABEW010000010.1"/>
</dbReference>
<dbReference type="Pfam" id="PF01551">
    <property type="entry name" value="Peptidase_M23"/>
    <property type="match status" value="1"/>
</dbReference>
<name>A0A7W8HEX5_9BURK</name>
<feature type="domain" description="M23ase beta-sheet core" evidence="1">
    <location>
        <begin position="42"/>
        <end position="159"/>
    </location>
</feature>
<dbReference type="AlphaFoldDB" id="A0A7W8HEX5"/>
<keyword evidence="3" id="KW-1185">Reference proteome</keyword>
<proteinExistence type="predicted"/>
<dbReference type="InterPro" id="IPR016047">
    <property type="entry name" value="M23ase_b-sheet_dom"/>
</dbReference>
<dbReference type="PANTHER" id="PTHR21666:SF270">
    <property type="entry name" value="MUREIN HYDROLASE ACTIVATOR ENVC"/>
    <property type="match status" value="1"/>
</dbReference>
<dbReference type="EMBL" id="JACHGB010000002">
    <property type="protein sequence ID" value="MBB5270857.1"/>
    <property type="molecule type" value="Genomic_DNA"/>
</dbReference>
<dbReference type="SUPFAM" id="SSF51261">
    <property type="entry name" value="Duplicated hybrid motif"/>
    <property type="match status" value="1"/>
</dbReference>
<dbReference type="CDD" id="cd12797">
    <property type="entry name" value="M23_peptidase"/>
    <property type="match status" value="1"/>
</dbReference>
<dbReference type="Proteomes" id="UP000532440">
    <property type="component" value="Unassembled WGS sequence"/>
</dbReference>
<dbReference type="Gene3D" id="2.70.70.10">
    <property type="entry name" value="Glucose Permease (Domain IIA)"/>
    <property type="match status" value="1"/>
</dbReference>
<organism evidence="2 3">
    <name type="scientific">Quisquiliibacterium transsilvanicum</name>
    <dbReference type="NCBI Taxonomy" id="1549638"/>
    <lineage>
        <taxon>Bacteria</taxon>
        <taxon>Pseudomonadati</taxon>
        <taxon>Pseudomonadota</taxon>
        <taxon>Betaproteobacteria</taxon>
        <taxon>Burkholderiales</taxon>
        <taxon>Burkholderiaceae</taxon>
        <taxon>Quisquiliibacterium</taxon>
    </lineage>
</organism>
<dbReference type="PANTHER" id="PTHR21666">
    <property type="entry name" value="PEPTIDASE-RELATED"/>
    <property type="match status" value="1"/>
</dbReference>
<sequence length="312" mass="34352">MRFALPIRCTPGEDCFVQNHVDRDPGSGWRDFACGHLSYDGHKGTDFRVRSLARMEQGVEVLAAAPGVVVGMRDGEPDVSVRERGRENLRGRDAGNGVRIDHGDGWVTQYSHLKKGSVRVRPGQRVRAGEVLGLVGLSGNTEFPHVDFVINKDGRALDPYAPASQPPADAAPGCAQGPAADTLWRGDLVELLRYRATDVLIAGFAPEEADRGKAQRGEYEEGLGGDSPVLVFFVESFGARRGDRERLEVTGPNGRRILERERVIENNLAAHFAYVGRRLRGGRWPEGEYVGRYRLLRDGAVAAQTERRITVR</sequence>
<protein>
    <recommendedName>
        <fullName evidence="1">M23ase beta-sheet core domain-containing protein</fullName>
    </recommendedName>
</protein>
<accession>A0A7W8HEX5</accession>
<dbReference type="InterPro" id="IPR050570">
    <property type="entry name" value="Cell_wall_metabolism_enzyme"/>
</dbReference>
<evidence type="ECO:0000313" key="3">
    <source>
        <dbReference type="Proteomes" id="UP000532440"/>
    </source>
</evidence>